<dbReference type="AlphaFoldDB" id="A0A0N4VAX7"/>
<proteinExistence type="predicted"/>
<dbReference type="WBParaSite" id="EVEC_0000766801-mRNA-1">
    <property type="protein sequence ID" value="EVEC_0000766801-mRNA-1"/>
    <property type="gene ID" value="EVEC_0000766801"/>
</dbReference>
<dbReference type="Pfam" id="PF26432">
    <property type="entry name" value="Roller3_N"/>
    <property type="match status" value="1"/>
</dbReference>
<dbReference type="STRING" id="51028.A0A0N4VAX7"/>
<dbReference type="Proteomes" id="UP000274131">
    <property type="component" value="Unassembled WGS sequence"/>
</dbReference>
<evidence type="ECO:0000313" key="4">
    <source>
        <dbReference type="WBParaSite" id="EVEC_0000766801-mRNA-1"/>
    </source>
</evidence>
<reference evidence="4" key="1">
    <citation type="submission" date="2017-02" db="UniProtKB">
        <authorList>
            <consortium name="WormBaseParasite"/>
        </authorList>
    </citation>
    <scope>IDENTIFICATION</scope>
</reference>
<dbReference type="InterPro" id="IPR058726">
    <property type="entry name" value="Roller3_N"/>
</dbReference>
<organism evidence="4">
    <name type="scientific">Enterobius vermicularis</name>
    <name type="common">Human pinworm</name>
    <dbReference type="NCBI Taxonomy" id="51028"/>
    <lineage>
        <taxon>Eukaryota</taxon>
        <taxon>Metazoa</taxon>
        <taxon>Ecdysozoa</taxon>
        <taxon>Nematoda</taxon>
        <taxon>Chromadorea</taxon>
        <taxon>Rhabditida</taxon>
        <taxon>Spirurina</taxon>
        <taxon>Oxyuridomorpha</taxon>
        <taxon>Oxyuroidea</taxon>
        <taxon>Oxyuridae</taxon>
        <taxon>Enterobius</taxon>
    </lineage>
</organism>
<evidence type="ECO:0000259" key="1">
    <source>
        <dbReference type="Pfam" id="PF26432"/>
    </source>
</evidence>
<keyword evidence="3" id="KW-1185">Reference proteome</keyword>
<reference evidence="2 3" key="2">
    <citation type="submission" date="2018-10" db="EMBL/GenBank/DDBJ databases">
        <authorList>
            <consortium name="Pathogen Informatics"/>
        </authorList>
    </citation>
    <scope>NUCLEOTIDE SEQUENCE [LARGE SCALE GENOMIC DNA]</scope>
</reference>
<gene>
    <name evidence="2" type="ORF">EVEC_LOCUS7152</name>
</gene>
<evidence type="ECO:0000313" key="3">
    <source>
        <dbReference type="Proteomes" id="UP000274131"/>
    </source>
</evidence>
<feature type="domain" description="Roller-3 N-terminal" evidence="1">
    <location>
        <begin position="13"/>
        <end position="69"/>
    </location>
</feature>
<accession>A0A0N4VAX7</accession>
<name>A0A0N4VAX7_ENTVE</name>
<sequence>MMNYYRDNRPHKVLPLAKGSVEWNETLEAASLSERISACNVGCQDLDSTNSTCQDRCAATNATDSCLQGCRAITDIFLHLIQDLLNHVTMSVEDETKEEISTLWKLDGAYQMMVSEIASVDMQWGVQGRSAFSHSPFTTTVINDKVFRDDSMLTKVNIQNLYFGEVELRFCAYWRGNIVVSPISNYKLTYEGSVPQPPKIIAQQQISVTSYVVCWSVTNSRTYKVSLAHLDGGEIYGEKTPHTCYLFKDIPTENCCRASIGYADINSSSEAVIKIELNTNTGSTYLVIIVYQK</sequence>
<dbReference type="OrthoDB" id="5873419at2759"/>
<evidence type="ECO:0000313" key="2">
    <source>
        <dbReference type="EMBL" id="VDD92401.1"/>
    </source>
</evidence>
<dbReference type="EMBL" id="UXUI01008799">
    <property type="protein sequence ID" value="VDD92401.1"/>
    <property type="molecule type" value="Genomic_DNA"/>
</dbReference>
<protein>
    <submittedName>
        <fullName evidence="4">Fibronectin type-III domain-containing protein</fullName>
    </submittedName>
</protein>